<evidence type="ECO:0000256" key="3">
    <source>
        <dbReference type="ARBA" id="ARBA00022723"/>
    </source>
</evidence>
<evidence type="ECO:0000256" key="4">
    <source>
        <dbReference type="ARBA" id="ARBA00022833"/>
    </source>
</evidence>
<dbReference type="NCBIfam" id="NF002091">
    <property type="entry name" value="PRK00924.1"/>
    <property type="match status" value="1"/>
</dbReference>
<dbReference type="InterPro" id="IPR027449">
    <property type="entry name" value="KduI_N"/>
</dbReference>
<feature type="binding site" evidence="6">
    <location>
        <position position="196"/>
    </location>
    <ligand>
        <name>Zn(2+)</name>
        <dbReference type="ChEBI" id="CHEBI:29105"/>
    </ligand>
</feature>
<dbReference type="EC" id="5.3.1.17" evidence="6"/>
<keyword evidence="4 6" id="KW-0862">Zinc</keyword>
<evidence type="ECO:0000256" key="2">
    <source>
        <dbReference type="ARBA" id="ARBA00008086"/>
    </source>
</evidence>
<reference evidence="7 8" key="1">
    <citation type="submission" date="2023-08" db="EMBL/GenBank/DDBJ databases">
        <authorList>
            <person name="Park J.-S."/>
        </authorList>
    </citation>
    <scope>NUCLEOTIDE SEQUENCE [LARGE SCALE GENOMIC DNA]</scope>
    <source>
        <strain evidence="7 8">2205SS18-9</strain>
    </source>
</reference>
<dbReference type="CDD" id="cd20491">
    <property type="entry name" value="cupin_KduI_C"/>
    <property type="match status" value="1"/>
</dbReference>
<dbReference type="InterPro" id="IPR007045">
    <property type="entry name" value="KduI"/>
</dbReference>
<dbReference type="InterPro" id="IPR021120">
    <property type="entry name" value="KduI/IolB_isomerase"/>
</dbReference>
<dbReference type="EMBL" id="JAVAMP010000004">
    <property type="protein sequence ID" value="MDP5274806.1"/>
    <property type="molecule type" value="Genomic_DNA"/>
</dbReference>
<dbReference type="InterPro" id="IPR014710">
    <property type="entry name" value="RmlC-like_jellyroll"/>
</dbReference>
<organism evidence="7 8">
    <name type="scientific">Chengkuizengella axinellae</name>
    <dbReference type="NCBI Taxonomy" id="3064388"/>
    <lineage>
        <taxon>Bacteria</taxon>
        <taxon>Bacillati</taxon>
        <taxon>Bacillota</taxon>
        <taxon>Bacilli</taxon>
        <taxon>Bacillales</taxon>
        <taxon>Paenibacillaceae</taxon>
        <taxon>Chengkuizengella</taxon>
    </lineage>
</organism>
<dbReference type="Proteomes" id="UP001231941">
    <property type="component" value="Unassembled WGS sequence"/>
</dbReference>
<comment type="similarity">
    <text evidence="2 6">Belongs to the KduI family.</text>
</comment>
<protein>
    <recommendedName>
        <fullName evidence="6">4-deoxy-L-threo-5-hexosulose-uronate ketol-isomerase</fullName>
        <ecNumber evidence="6">5.3.1.17</ecNumber>
    </recommendedName>
    <alternativeName>
        <fullName evidence="6">5-keto-4-deoxyuronate isomerase</fullName>
    </alternativeName>
    <alternativeName>
        <fullName evidence="6">DKI isomerase</fullName>
    </alternativeName>
</protein>
<feature type="binding site" evidence="6">
    <location>
        <position position="201"/>
    </location>
    <ligand>
        <name>Zn(2+)</name>
        <dbReference type="ChEBI" id="CHEBI:29105"/>
    </ligand>
</feature>
<evidence type="ECO:0000256" key="1">
    <source>
        <dbReference type="ARBA" id="ARBA00000552"/>
    </source>
</evidence>
<keyword evidence="8" id="KW-1185">Reference proteome</keyword>
<dbReference type="PANTHER" id="PTHR38461:SF1">
    <property type="entry name" value="4-DEOXY-L-THREO-5-HEXOSULOSE-URONATE KETOL-ISOMERASE"/>
    <property type="match status" value="1"/>
</dbReference>
<evidence type="ECO:0000256" key="5">
    <source>
        <dbReference type="ARBA" id="ARBA00023235"/>
    </source>
</evidence>
<keyword evidence="5 6" id="KW-0413">Isomerase</keyword>
<dbReference type="GO" id="GO:0008697">
    <property type="term" value="F:4-deoxy-L-threo-5-hexosulose-uronate ketol-isomerase activity"/>
    <property type="evidence" value="ECO:0007669"/>
    <property type="project" value="UniProtKB-EC"/>
</dbReference>
<accession>A0ABT9IZK3</accession>
<gene>
    <name evidence="6 7" type="primary">kduI</name>
    <name evidence="7" type="ORF">Q5Y73_11860</name>
</gene>
<dbReference type="InterPro" id="IPR011051">
    <property type="entry name" value="RmlC_Cupin_sf"/>
</dbReference>
<comment type="catalytic activity">
    <reaction evidence="1 6">
        <text>5-dehydro-4-deoxy-D-glucuronate = 3-deoxy-D-glycero-2,5-hexodiulosonate</text>
        <dbReference type="Rhea" id="RHEA:23896"/>
        <dbReference type="ChEBI" id="CHEBI:17117"/>
        <dbReference type="ChEBI" id="CHEBI:29071"/>
        <dbReference type="EC" id="5.3.1.17"/>
    </reaction>
</comment>
<sequence>MEIRHARHYEEIERFNTTELRENFLIESLFEDGKVNMLYSHEDRMVVGGACPTDSPLVLEDADTLKTEYFLERRELGIINVGGRGTVIADGKEFELDTKDCLYVAKGTKEVQFINGEGGNQARFYFLSSLAHAVLETTKLSIEDATPVQLGSEEESNKRTIYQYIHADGVQSCQLMMGMTLLEGNSRWNTMPAHIHDRRMEVYFYFDMEEQTRTFHFMGKPDETRHLVVKNEQAVISPSWSIHSGIGTGRYSFIWGMAGENYTFTDMEFVPMDQLR</sequence>
<dbReference type="PIRSF" id="PIRSF006625">
    <property type="entry name" value="KduI"/>
    <property type="match status" value="1"/>
</dbReference>
<dbReference type="HAMAP" id="MF_00687">
    <property type="entry name" value="KduI"/>
    <property type="match status" value="1"/>
</dbReference>
<feature type="binding site" evidence="6">
    <location>
        <position position="243"/>
    </location>
    <ligand>
        <name>Zn(2+)</name>
        <dbReference type="ChEBI" id="CHEBI:29105"/>
    </ligand>
</feature>
<dbReference type="Gene3D" id="2.60.120.10">
    <property type="entry name" value="Jelly Rolls"/>
    <property type="match status" value="1"/>
</dbReference>
<dbReference type="Pfam" id="PF04962">
    <property type="entry name" value="KduI"/>
    <property type="match status" value="1"/>
</dbReference>
<dbReference type="RefSeq" id="WP_305992110.1">
    <property type="nucleotide sequence ID" value="NZ_JAVAMP010000004.1"/>
</dbReference>
<dbReference type="SUPFAM" id="SSF51182">
    <property type="entry name" value="RmlC-like cupins"/>
    <property type="match status" value="1"/>
</dbReference>
<evidence type="ECO:0000313" key="7">
    <source>
        <dbReference type="EMBL" id="MDP5274806.1"/>
    </source>
</evidence>
<proteinExistence type="inferred from homology"/>
<evidence type="ECO:0000313" key="8">
    <source>
        <dbReference type="Proteomes" id="UP001231941"/>
    </source>
</evidence>
<comment type="function">
    <text evidence="6">Catalyzes the isomerization of 5-dehydro-4-deoxy-D-glucuronate to 3-deoxy-D-glycero-2,5-hexodiulosonate.</text>
</comment>
<comment type="cofactor">
    <cofactor evidence="6">
        <name>Zn(2+)</name>
        <dbReference type="ChEBI" id="CHEBI:29105"/>
    </cofactor>
    <text evidence="6">Binds 1 zinc ion per subunit.</text>
</comment>
<dbReference type="PANTHER" id="PTHR38461">
    <property type="entry name" value="4-DEOXY-L-THREO-5-HEXOSULOSE-URONATE KETOL-ISOMERASE"/>
    <property type="match status" value="1"/>
</dbReference>
<name>A0ABT9IZK3_9BACL</name>
<dbReference type="CDD" id="cd20294">
    <property type="entry name" value="cupin_KduI_N"/>
    <property type="match status" value="1"/>
</dbReference>
<feature type="binding site" evidence="6">
    <location>
        <position position="194"/>
    </location>
    <ligand>
        <name>Zn(2+)</name>
        <dbReference type="ChEBI" id="CHEBI:29105"/>
    </ligand>
</feature>
<comment type="pathway">
    <text evidence="6">Glycan metabolism; pectin degradation; 2-dehydro-3-deoxy-D-gluconate from pectin: step 4/5.</text>
</comment>
<comment type="caution">
    <text evidence="7">The sequence shown here is derived from an EMBL/GenBank/DDBJ whole genome shotgun (WGS) entry which is preliminary data.</text>
</comment>
<evidence type="ECO:0000256" key="6">
    <source>
        <dbReference type="HAMAP-Rule" id="MF_00687"/>
    </source>
</evidence>
<dbReference type="Gene3D" id="2.60.120.520">
    <property type="entry name" value="pectin degrading enzyme 5-keto 4- deoxyuronate isomerase, domain 1"/>
    <property type="match status" value="1"/>
</dbReference>
<keyword evidence="3 6" id="KW-0479">Metal-binding</keyword>